<keyword evidence="4" id="KW-1185">Reference proteome</keyword>
<gene>
    <name evidence="3" type="ORF">ACFFTR_07890</name>
</gene>
<evidence type="ECO:0000256" key="2">
    <source>
        <dbReference type="SAM" id="SignalP"/>
    </source>
</evidence>
<proteinExistence type="predicted"/>
<reference evidence="3 4" key="1">
    <citation type="submission" date="2024-09" db="EMBL/GenBank/DDBJ databases">
        <authorList>
            <person name="Sun Q."/>
            <person name="Mori K."/>
        </authorList>
    </citation>
    <scope>NUCLEOTIDE SEQUENCE [LARGE SCALE GENOMIC DNA]</scope>
    <source>
        <strain evidence="3 4">JCM 3307</strain>
    </source>
</reference>
<dbReference type="RefSeq" id="WP_223099458.1">
    <property type="nucleotide sequence ID" value="NZ_CP061913.1"/>
</dbReference>
<evidence type="ECO:0000313" key="4">
    <source>
        <dbReference type="Proteomes" id="UP001589608"/>
    </source>
</evidence>
<dbReference type="Proteomes" id="UP001589608">
    <property type="component" value="Unassembled WGS sequence"/>
</dbReference>
<keyword evidence="1" id="KW-0472">Membrane</keyword>
<feature type="chain" id="PRO_5047066209" evidence="2">
    <location>
        <begin position="21"/>
        <end position="312"/>
    </location>
</feature>
<comment type="caution">
    <text evidence="3">The sequence shown here is derived from an EMBL/GenBank/DDBJ whole genome shotgun (WGS) entry which is preliminary data.</text>
</comment>
<feature type="transmembrane region" description="Helical" evidence="1">
    <location>
        <begin position="42"/>
        <end position="62"/>
    </location>
</feature>
<dbReference type="EMBL" id="JBHMCA010000019">
    <property type="protein sequence ID" value="MFB9443000.1"/>
    <property type="molecule type" value="Genomic_DNA"/>
</dbReference>
<keyword evidence="1" id="KW-1133">Transmembrane helix</keyword>
<evidence type="ECO:0000256" key="1">
    <source>
        <dbReference type="SAM" id="Phobius"/>
    </source>
</evidence>
<accession>A0ABV5M2B4</accession>
<organism evidence="3 4">
    <name type="scientific">Dactylosporangium vinaceum</name>
    <dbReference type="NCBI Taxonomy" id="53362"/>
    <lineage>
        <taxon>Bacteria</taxon>
        <taxon>Bacillati</taxon>
        <taxon>Actinomycetota</taxon>
        <taxon>Actinomycetes</taxon>
        <taxon>Micromonosporales</taxon>
        <taxon>Micromonosporaceae</taxon>
        <taxon>Dactylosporangium</taxon>
    </lineage>
</organism>
<feature type="transmembrane region" description="Helical" evidence="1">
    <location>
        <begin position="210"/>
        <end position="236"/>
    </location>
</feature>
<name>A0ABV5M2B4_9ACTN</name>
<keyword evidence="2" id="KW-0732">Signal</keyword>
<feature type="signal peptide" evidence="2">
    <location>
        <begin position="1"/>
        <end position="20"/>
    </location>
</feature>
<feature type="transmembrane region" description="Helical" evidence="1">
    <location>
        <begin position="83"/>
        <end position="108"/>
    </location>
</feature>
<protein>
    <submittedName>
        <fullName evidence="3">Uncharacterized protein</fullName>
    </submittedName>
</protein>
<feature type="transmembrane region" description="Helical" evidence="1">
    <location>
        <begin position="278"/>
        <end position="305"/>
    </location>
</feature>
<sequence>MKFTAVLAALATAVAFEAQAVLATQDKTVRAVSPWQDDPYDAFVSFALVAVPPLVVVIAGRLPLWRAPGGPDRQQQTARAAGALTGLVGLTLAAEWAAVGACAHSAVWSGRTTALIAGLAGQTILTAAVAGTLWLRRAPRGTARGWRHDWLGDVVLLAGRVPLARRWATPHVAVWVRGHTTGVFAAASLLAGIGVIGAQALGEGWTDPLLIGWAVTVVATSMFAFSVATNAVAGFITRPARTRTARTAEAAVLAGSVALSLMTAIRDSVWTAVTGRPVGSVLGLVCLTVGAGLAASALTAAVLVARSNGDTG</sequence>
<evidence type="ECO:0000313" key="3">
    <source>
        <dbReference type="EMBL" id="MFB9443000.1"/>
    </source>
</evidence>
<keyword evidence="1" id="KW-0812">Transmembrane</keyword>
<feature type="transmembrane region" description="Helical" evidence="1">
    <location>
        <begin position="174"/>
        <end position="198"/>
    </location>
</feature>
<feature type="transmembrane region" description="Helical" evidence="1">
    <location>
        <begin position="248"/>
        <end position="266"/>
    </location>
</feature>
<feature type="transmembrane region" description="Helical" evidence="1">
    <location>
        <begin position="114"/>
        <end position="135"/>
    </location>
</feature>